<dbReference type="Proteomes" id="UP000634647">
    <property type="component" value="Unassembled WGS sequence"/>
</dbReference>
<name>A0AAN4US26_9RHOB</name>
<dbReference type="EMBL" id="BNAB01000009">
    <property type="protein sequence ID" value="GHE02539.1"/>
    <property type="molecule type" value="Genomic_DNA"/>
</dbReference>
<feature type="transmembrane region" description="Helical" evidence="2">
    <location>
        <begin position="29"/>
        <end position="53"/>
    </location>
</feature>
<reference evidence="3" key="3">
    <citation type="submission" date="2023-06" db="EMBL/GenBank/DDBJ databases">
        <authorList>
            <person name="Sun Q."/>
            <person name="Zhou Y."/>
        </authorList>
    </citation>
    <scope>NUCLEOTIDE SEQUENCE</scope>
    <source>
        <strain evidence="3">CGMCC 1.10859</strain>
    </source>
</reference>
<dbReference type="Proteomes" id="UP000199541">
    <property type="component" value="Unassembled WGS sequence"/>
</dbReference>
<dbReference type="EMBL" id="FNOB01000013">
    <property type="protein sequence ID" value="SDX28235.1"/>
    <property type="molecule type" value="Genomic_DNA"/>
</dbReference>
<proteinExistence type="predicted"/>
<reference evidence="3" key="1">
    <citation type="journal article" date="2014" name="Int. J. Syst. Evol. Microbiol.">
        <title>Complete genome sequence of Corynebacterium casei LMG S-19264T (=DSM 44701T), isolated from a smear-ripened cheese.</title>
        <authorList>
            <consortium name="US DOE Joint Genome Institute (JGI-PGF)"/>
            <person name="Walter F."/>
            <person name="Albersmeier A."/>
            <person name="Kalinowski J."/>
            <person name="Ruckert C."/>
        </authorList>
    </citation>
    <scope>NUCLEOTIDE SEQUENCE</scope>
    <source>
        <strain evidence="3">CGMCC 1.10859</strain>
    </source>
</reference>
<sequence>MGQTTFGKIGLAALCVATIMLVRGDIALAALAVIIALSLRVLVLIVDVFWISFTGQPLVRALPEKANNPATDAAAPIGPFARLSSLPSPLRRRPAPRVSLFAKTTDEHEPQRPSRRLEALKARLGY</sequence>
<dbReference type="AlphaFoldDB" id="A0AAN4US26"/>
<comment type="caution">
    <text evidence="3">The sequence shown here is derived from an EMBL/GenBank/DDBJ whole genome shotgun (WGS) entry which is preliminary data.</text>
</comment>
<keyword evidence="2" id="KW-1133">Transmembrane helix</keyword>
<feature type="compositionally biased region" description="Basic and acidic residues" evidence="1">
    <location>
        <begin position="104"/>
        <end position="114"/>
    </location>
</feature>
<feature type="region of interest" description="Disordered" evidence="1">
    <location>
        <begin position="85"/>
        <end position="114"/>
    </location>
</feature>
<dbReference type="RefSeq" id="WP_035846837.1">
    <property type="nucleotide sequence ID" value="NZ_BNAB01000009.1"/>
</dbReference>
<keyword evidence="2" id="KW-0812">Transmembrane</keyword>
<reference evidence="4 5" key="2">
    <citation type="submission" date="2016-10" db="EMBL/GenBank/DDBJ databases">
        <authorList>
            <person name="Varghese N."/>
            <person name="Submissions S."/>
        </authorList>
    </citation>
    <scope>NUCLEOTIDE SEQUENCE [LARGE SCALE GENOMIC DNA]</scope>
    <source>
        <strain evidence="4 5">DSM 24802</strain>
    </source>
</reference>
<evidence type="ECO:0000256" key="2">
    <source>
        <dbReference type="SAM" id="Phobius"/>
    </source>
</evidence>
<accession>A0AAN4US26</accession>
<keyword evidence="2" id="KW-0472">Membrane</keyword>
<evidence type="ECO:0000313" key="5">
    <source>
        <dbReference type="Proteomes" id="UP000199541"/>
    </source>
</evidence>
<organism evidence="3 6">
    <name type="scientific">Allgaiera indica</name>
    <dbReference type="NCBI Taxonomy" id="765699"/>
    <lineage>
        <taxon>Bacteria</taxon>
        <taxon>Pseudomonadati</taxon>
        <taxon>Pseudomonadota</taxon>
        <taxon>Alphaproteobacteria</taxon>
        <taxon>Rhodobacterales</taxon>
        <taxon>Paracoccaceae</taxon>
        <taxon>Allgaiera</taxon>
    </lineage>
</organism>
<protein>
    <submittedName>
        <fullName evidence="3">Uncharacterized protein</fullName>
    </submittedName>
</protein>
<evidence type="ECO:0000313" key="4">
    <source>
        <dbReference type="EMBL" id="SDX28235.1"/>
    </source>
</evidence>
<evidence type="ECO:0000313" key="3">
    <source>
        <dbReference type="EMBL" id="GHE02539.1"/>
    </source>
</evidence>
<evidence type="ECO:0000313" key="6">
    <source>
        <dbReference type="Proteomes" id="UP000634647"/>
    </source>
</evidence>
<gene>
    <name evidence="3" type="ORF">GCM10008024_22410</name>
    <name evidence="4" type="ORF">SAMN05444006_11317</name>
</gene>
<keyword evidence="5" id="KW-1185">Reference proteome</keyword>
<feature type="transmembrane region" description="Helical" evidence="2">
    <location>
        <begin position="6"/>
        <end position="22"/>
    </location>
</feature>
<evidence type="ECO:0000256" key="1">
    <source>
        <dbReference type="SAM" id="MobiDB-lite"/>
    </source>
</evidence>